<dbReference type="Pfam" id="PF09612">
    <property type="entry name" value="HtrL_YibB"/>
    <property type="match status" value="1"/>
</dbReference>
<dbReference type="PANTHER" id="PTHR21579">
    <property type="entry name" value="PROTEIN TINCAR"/>
    <property type="match status" value="1"/>
</dbReference>
<dbReference type="EMBL" id="CADEPM010000001">
    <property type="protein sequence ID" value="CAB3397995.1"/>
    <property type="molecule type" value="Genomic_DNA"/>
</dbReference>
<dbReference type="InterPro" id="IPR011735">
    <property type="entry name" value="WlaTC/HtrL_glycosyltransf"/>
</dbReference>
<dbReference type="InterPro" id="IPR053291">
    <property type="entry name" value="Ommatidial_diff-associated"/>
</dbReference>
<reference evidence="2 3" key="1">
    <citation type="submission" date="2020-04" db="EMBL/GenBank/DDBJ databases">
        <authorList>
            <person name="Laetsch R D."/>
            <person name="Stevens L."/>
            <person name="Kumar S."/>
            <person name="Blaxter L. M."/>
        </authorList>
    </citation>
    <scope>NUCLEOTIDE SEQUENCE [LARGE SCALE GENOMIC DNA]</scope>
</reference>
<evidence type="ECO:0000313" key="2">
    <source>
        <dbReference type="EMBL" id="CAB3397995.1"/>
    </source>
</evidence>
<feature type="region of interest" description="Disordered" evidence="1">
    <location>
        <begin position="111"/>
        <end position="157"/>
    </location>
</feature>
<dbReference type="AlphaFoldDB" id="A0A8S1E856"/>
<dbReference type="OrthoDB" id="411632at2759"/>
<name>A0A8S1E856_9PELO</name>
<sequence length="431" mass="49617">MNISEQKYREKQEKLNKIDLGSTTTGFRKETTITVPVTTPTAHTTELLEITTQNGIPVTVQDTPATTVWNEHPKVPEWFVLDSSTRKIETTTLKTLPETTTSWVSAIQTTTEEIKEEEEETTTTTSTEPTTTATETTSARSRQRQPEPATPELKNEERDVTIVTGLIDIGRGDWWQYRRPLEKYHMFMENVLSLRNKMVIFVDDHSYDFALSYRKKLGLEDMTRVYKISIEELPLYGYINEAREIIKAELANDTFYSKVADEDMKTHPESKSAEYNIVVNSKTHFLHNVTIDNPFDTDYFIWLDAGYGHGNQSVFPYNNVWRPAFPDKKISLIKLTPVYDKLSSYNLDKLYRKNWAVLSGGFIAGDKHSIGQLHHLISRKFVQLIYQKYVDDDQTLLVLAVNGHPHLFNIVHGDWFDAFKLFSVDAEEQLG</sequence>
<evidence type="ECO:0000313" key="3">
    <source>
        <dbReference type="Proteomes" id="UP000494206"/>
    </source>
</evidence>
<proteinExistence type="predicted"/>
<dbReference type="Proteomes" id="UP000494206">
    <property type="component" value="Unassembled WGS sequence"/>
</dbReference>
<feature type="compositionally biased region" description="Low complexity" evidence="1">
    <location>
        <begin position="122"/>
        <end position="137"/>
    </location>
</feature>
<dbReference type="PANTHER" id="PTHR21579:SF16">
    <property type="entry name" value="HTRL DOMAIN CONTAINING"/>
    <property type="match status" value="1"/>
</dbReference>
<organism evidence="2 3">
    <name type="scientific">Caenorhabditis bovis</name>
    <dbReference type="NCBI Taxonomy" id="2654633"/>
    <lineage>
        <taxon>Eukaryota</taxon>
        <taxon>Metazoa</taxon>
        <taxon>Ecdysozoa</taxon>
        <taxon>Nematoda</taxon>
        <taxon>Chromadorea</taxon>
        <taxon>Rhabditida</taxon>
        <taxon>Rhabditina</taxon>
        <taxon>Rhabditomorpha</taxon>
        <taxon>Rhabditoidea</taxon>
        <taxon>Rhabditidae</taxon>
        <taxon>Peloderinae</taxon>
        <taxon>Caenorhabditis</taxon>
    </lineage>
</organism>
<keyword evidence="3" id="KW-1185">Reference proteome</keyword>
<evidence type="ECO:0000256" key="1">
    <source>
        <dbReference type="SAM" id="MobiDB-lite"/>
    </source>
</evidence>
<protein>
    <submittedName>
        <fullName evidence="2">Uncharacterized protein</fullName>
    </submittedName>
</protein>
<comment type="caution">
    <text evidence="2">The sequence shown here is derived from an EMBL/GenBank/DDBJ whole genome shotgun (WGS) entry which is preliminary data.</text>
</comment>
<gene>
    <name evidence="2" type="ORF">CBOVIS_LOCUS1328</name>
</gene>
<dbReference type="NCBIfam" id="TIGR02192">
    <property type="entry name" value="HtrL_YibB"/>
    <property type="match status" value="1"/>
</dbReference>
<accession>A0A8S1E856</accession>